<keyword evidence="1" id="KW-0472">Membrane</keyword>
<feature type="transmembrane region" description="Helical" evidence="1">
    <location>
        <begin position="451"/>
        <end position="473"/>
    </location>
</feature>
<accession>A0A197JEK2</accession>
<organism evidence="2 3">
    <name type="scientific">Linnemannia elongata AG-77</name>
    <dbReference type="NCBI Taxonomy" id="1314771"/>
    <lineage>
        <taxon>Eukaryota</taxon>
        <taxon>Fungi</taxon>
        <taxon>Fungi incertae sedis</taxon>
        <taxon>Mucoromycota</taxon>
        <taxon>Mortierellomycotina</taxon>
        <taxon>Mortierellomycetes</taxon>
        <taxon>Mortierellales</taxon>
        <taxon>Mortierellaceae</taxon>
        <taxon>Linnemannia</taxon>
    </lineage>
</organism>
<evidence type="ECO:0000313" key="3">
    <source>
        <dbReference type="Proteomes" id="UP000078512"/>
    </source>
</evidence>
<sequence length="594" mass="66661">MGARSILASFNLTYQERINGGLFNRVKYLFFTKFPQGRRQYLGRFYVALALVISFALNYLPTLLSDIYPVTTAFPESKIQEMGISTAFTKTTSLQPNKTSVEDILSSVGVELAGRRFDGYKATLPPPLPCKHSSNLPRVNCSSEEVGLGIFHETNWSLVIGFKDEVNGSRTILSATTPDGEQFQYFNTTVVGDDFTLVRMFLDAGVATSSNFDDMSLPSPRSLESCLVRGDRTHRCVRHSLGYLLSKNLHTMLITRRVFTQTLYHAFNGAYDTDKGPFQPNETIAAFDCKKFPTTTLITMCTQLLSLESPFSNRMHSMQQVIKDPDGSFHWDVMTFRVVFATNNLTTVTYLSAEAFHLDIGAMYYNTTVNLKEAAKTVPYSNRAILQFRGRETFEATYILNFTAVPYYNHSWIDWGFSDEDTRNLTDFLLRGTILNNGAFVMRNPALMADVSGLVVALFLLAAALMVGLGFLVSREVDSMVHDPITEILPQVLDLKHGVGPREDANANLRTTRVANLKLVSSTTLNDNGPETTTANANTTAIDSQQQHHAEAKRSSTIRRRKIYTLRMEVDTDDELDAFDLFEYRNDASQHTQQ</sequence>
<dbReference type="OrthoDB" id="2441760at2759"/>
<keyword evidence="1" id="KW-0812">Transmembrane</keyword>
<keyword evidence="3" id="KW-1185">Reference proteome</keyword>
<evidence type="ECO:0000313" key="2">
    <source>
        <dbReference type="EMBL" id="OAQ23577.1"/>
    </source>
</evidence>
<dbReference type="Proteomes" id="UP000078512">
    <property type="component" value="Unassembled WGS sequence"/>
</dbReference>
<reference evidence="2 3" key="1">
    <citation type="submission" date="2016-05" db="EMBL/GenBank/DDBJ databases">
        <title>Genome sequencing reveals origins of a unique bacterial endosymbiosis in the earliest lineages of terrestrial Fungi.</title>
        <authorList>
            <consortium name="DOE Joint Genome Institute"/>
            <person name="Uehling J."/>
            <person name="Gryganskyi A."/>
            <person name="Hameed K."/>
            <person name="Tschaplinski T."/>
            <person name="Misztal P."/>
            <person name="Wu S."/>
            <person name="Desiro A."/>
            <person name="Vande Pol N."/>
            <person name="Du Z.-Y."/>
            <person name="Zienkiewicz A."/>
            <person name="Zienkiewicz K."/>
            <person name="Morin E."/>
            <person name="Tisserant E."/>
            <person name="Splivallo R."/>
            <person name="Hainaut M."/>
            <person name="Henrissat B."/>
            <person name="Ohm R."/>
            <person name="Kuo A."/>
            <person name="Yan J."/>
            <person name="Lipzen A."/>
            <person name="Nolan M."/>
            <person name="Labutti K."/>
            <person name="Barry K."/>
            <person name="Goldstein A."/>
            <person name="Labbe J."/>
            <person name="Schadt C."/>
            <person name="Tuskan G."/>
            <person name="Grigoriev I."/>
            <person name="Martin F."/>
            <person name="Vilgalys R."/>
            <person name="Bonito G."/>
        </authorList>
    </citation>
    <scope>NUCLEOTIDE SEQUENCE [LARGE SCALE GENOMIC DNA]</scope>
    <source>
        <strain evidence="2 3">AG-77</strain>
    </source>
</reference>
<protein>
    <submittedName>
        <fullName evidence="2">Uncharacterized protein</fullName>
    </submittedName>
</protein>
<dbReference type="EMBL" id="KV442115">
    <property type="protein sequence ID" value="OAQ23577.1"/>
    <property type="molecule type" value="Genomic_DNA"/>
</dbReference>
<feature type="transmembrane region" description="Helical" evidence="1">
    <location>
        <begin position="41"/>
        <end position="60"/>
    </location>
</feature>
<proteinExistence type="predicted"/>
<dbReference type="AlphaFoldDB" id="A0A197JEK2"/>
<evidence type="ECO:0000256" key="1">
    <source>
        <dbReference type="SAM" id="Phobius"/>
    </source>
</evidence>
<name>A0A197JEK2_9FUNG</name>
<keyword evidence="1" id="KW-1133">Transmembrane helix</keyword>
<gene>
    <name evidence="2" type="ORF">K457DRAFT_130459</name>
</gene>